<dbReference type="RefSeq" id="WP_290236465.1">
    <property type="nucleotide sequence ID" value="NZ_JAUFPZ010000002.1"/>
</dbReference>
<proteinExistence type="predicted"/>
<gene>
    <name evidence="1" type="ORF">ACFOS1_13140</name>
</gene>
<reference evidence="2" key="1">
    <citation type="journal article" date="2019" name="Int. J. Syst. Evol. Microbiol.">
        <title>The Global Catalogue of Microorganisms (GCM) 10K type strain sequencing project: providing services to taxonomists for standard genome sequencing and annotation.</title>
        <authorList>
            <consortium name="The Broad Institute Genomics Platform"/>
            <consortium name="The Broad Institute Genome Sequencing Center for Infectious Disease"/>
            <person name="Wu L."/>
            <person name="Ma J."/>
        </authorList>
    </citation>
    <scope>NUCLEOTIDE SEQUENCE [LARGE SCALE GENOMIC DNA]</scope>
    <source>
        <strain evidence="2">CECT 9128</strain>
    </source>
</reference>
<name>A0ABV8HC39_9FLAO</name>
<sequence>MKYESLFLISEKEKNNQITIHGGTLFDYYFTLNKNSSAKERKNLILSEYLKGLLHILDSHKDNLSLEIIGSTYILNQRTAEKMGFDVRKTNMVQLIILILNYPNLICTKSFASKKLSFPNLKEIRTYKANIQSLNNSAATIRKIQNALERNLSYQNS</sequence>
<dbReference type="Proteomes" id="UP001595793">
    <property type="component" value="Unassembled WGS sequence"/>
</dbReference>
<accession>A0ABV8HC39</accession>
<organism evidence="1 2">
    <name type="scientific">Zunongwangia endophytica</name>
    <dbReference type="NCBI Taxonomy" id="1808945"/>
    <lineage>
        <taxon>Bacteria</taxon>
        <taxon>Pseudomonadati</taxon>
        <taxon>Bacteroidota</taxon>
        <taxon>Flavobacteriia</taxon>
        <taxon>Flavobacteriales</taxon>
        <taxon>Flavobacteriaceae</taxon>
        <taxon>Zunongwangia</taxon>
    </lineage>
</organism>
<comment type="caution">
    <text evidence="1">The sequence shown here is derived from an EMBL/GenBank/DDBJ whole genome shotgun (WGS) entry which is preliminary data.</text>
</comment>
<evidence type="ECO:0000313" key="1">
    <source>
        <dbReference type="EMBL" id="MFC4028360.1"/>
    </source>
</evidence>
<keyword evidence="2" id="KW-1185">Reference proteome</keyword>
<dbReference type="EMBL" id="JBHSAS010000009">
    <property type="protein sequence ID" value="MFC4028360.1"/>
    <property type="molecule type" value="Genomic_DNA"/>
</dbReference>
<protein>
    <submittedName>
        <fullName evidence="1">Uncharacterized protein</fullName>
    </submittedName>
</protein>
<evidence type="ECO:0000313" key="2">
    <source>
        <dbReference type="Proteomes" id="UP001595793"/>
    </source>
</evidence>